<dbReference type="EMBL" id="QXFZ01000411">
    <property type="protein sequence ID" value="KAE9117513.1"/>
    <property type="molecule type" value="Genomic_DNA"/>
</dbReference>
<dbReference type="EMBL" id="QXGF01000749">
    <property type="protein sequence ID" value="KAE8936099.1"/>
    <property type="molecule type" value="Genomic_DNA"/>
</dbReference>
<keyword evidence="9" id="KW-1185">Reference proteome</keyword>
<organism evidence="4 13">
    <name type="scientific">Phytophthora fragariae</name>
    <dbReference type="NCBI Taxonomy" id="53985"/>
    <lineage>
        <taxon>Eukaryota</taxon>
        <taxon>Sar</taxon>
        <taxon>Stramenopiles</taxon>
        <taxon>Oomycota</taxon>
        <taxon>Peronosporomycetes</taxon>
        <taxon>Peronosporales</taxon>
        <taxon>Peronosporaceae</taxon>
        <taxon>Phytophthora</taxon>
    </lineage>
</organism>
<evidence type="ECO:0000313" key="14">
    <source>
        <dbReference type="Proteomes" id="UP000460718"/>
    </source>
</evidence>
<evidence type="ECO:0000313" key="12">
    <source>
        <dbReference type="Proteomes" id="UP000440732"/>
    </source>
</evidence>
<proteinExistence type="predicted"/>
<dbReference type="SUPFAM" id="SSF54171">
    <property type="entry name" value="DNA-binding domain"/>
    <property type="match status" value="1"/>
</dbReference>
<evidence type="ECO:0000313" key="8">
    <source>
        <dbReference type="Proteomes" id="UP000429523"/>
    </source>
</evidence>
<dbReference type="Proteomes" id="UP000437068">
    <property type="component" value="Unassembled WGS sequence"/>
</dbReference>
<evidence type="ECO:0000313" key="9">
    <source>
        <dbReference type="Proteomes" id="UP000433483"/>
    </source>
</evidence>
<dbReference type="Proteomes" id="UP000441208">
    <property type="component" value="Unassembled WGS sequence"/>
</dbReference>
<protein>
    <recommendedName>
        <fullName evidence="15">AP2/ERF domain-containing protein</fullName>
    </recommendedName>
</protein>
<dbReference type="Proteomes" id="UP000440732">
    <property type="component" value="Unassembled WGS sequence"/>
</dbReference>
<dbReference type="InterPro" id="IPR036955">
    <property type="entry name" value="AP2/ERF_dom_sf"/>
</dbReference>
<dbReference type="AlphaFoldDB" id="A0A6A3ST29"/>
<sequence length="160" mass="17546">MSCALALSTQLDAKHQLPPRPRTHKRTRCFPPSSCATLSNFRARCLSADWRLNGRPLQTSTGRSITKSCNVEDVHVAETENEAANEFLGVRFNVAKIRKYSAELEVGGRVVVCGDFCTPVDAAKAYDKLVASHGDETTPCNFSKREQRCGAEGGAMRKTI</sequence>
<evidence type="ECO:0000313" key="11">
    <source>
        <dbReference type="Proteomes" id="UP000440367"/>
    </source>
</evidence>
<evidence type="ECO:0008006" key="15">
    <source>
        <dbReference type="Google" id="ProtNLM"/>
    </source>
</evidence>
<dbReference type="Proteomes" id="UP000429523">
    <property type="component" value="Unassembled WGS sequence"/>
</dbReference>
<dbReference type="Proteomes" id="UP000460718">
    <property type="component" value="Unassembled WGS sequence"/>
</dbReference>
<evidence type="ECO:0000313" key="1">
    <source>
        <dbReference type="EMBL" id="KAE8936099.1"/>
    </source>
</evidence>
<evidence type="ECO:0000313" key="7">
    <source>
        <dbReference type="EMBL" id="KAE9309958.1"/>
    </source>
</evidence>
<evidence type="ECO:0000313" key="13">
    <source>
        <dbReference type="Proteomes" id="UP000441208"/>
    </source>
</evidence>
<evidence type="ECO:0000313" key="5">
    <source>
        <dbReference type="EMBL" id="KAE9214795.1"/>
    </source>
</evidence>
<dbReference type="EMBL" id="QXGA01002585">
    <property type="protein sequence ID" value="KAE9095059.1"/>
    <property type="molecule type" value="Genomic_DNA"/>
</dbReference>
<dbReference type="EMBL" id="QXGB01000442">
    <property type="protein sequence ID" value="KAE9214795.1"/>
    <property type="molecule type" value="Genomic_DNA"/>
</dbReference>
<dbReference type="GO" id="GO:0003677">
    <property type="term" value="F:DNA binding"/>
    <property type="evidence" value="ECO:0007669"/>
    <property type="project" value="InterPro"/>
</dbReference>
<dbReference type="InterPro" id="IPR016177">
    <property type="entry name" value="DNA-bd_dom_sf"/>
</dbReference>
<evidence type="ECO:0000313" key="3">
    <source>
        <dbReference type="EMBL" id="KAE9095059.1"/>
    </source>
</evidence>
<dbReference type="Proteomes" id="UP000440367">
    <property type="component" value="Unassembled WGS sequence"/>
</dbReference>
<accession>A0A6A3ST29</accession>
<evidence type="ECO:0000313" key="6">
    <source>
        <dbReference type="EMBL" id="KAE9240652.1"/>
    </source>
</evidence>
<dbReference type="Proteomes" id="UP000433483">
    <property type="component" value="Unassembled WGS sequence"/>
</dbReference>
<evidence type="ECO:0000313" key="4">
    <source>
        <dbReference type="EMBL" id="KAE9117513.1"/>
    </source>
</evidence>
<dbReference type="EMBL" id="QXGE01000526">
    <property type="protein sequence ID" value="KAE9309958.1"/>
    <property type="molecule type" value="Genomic_DNA"/>
</dbReference>
<dbReference type="EMBL" id="QXFW01000691">
    <property type="protein sequence ID" value="KAE9005293.1"/>
    <property type="molecule type" value="Genomic_DNA"/>
</dbReference>
<dbReference type="Gene3D" id="3.30.730.10">
    <property type="entry name" value="AP2/ERF domain"/>
    <property type="match status" value="1"/>
</dbReference>
<comment type="caution">
    <text evidence="4">The sequence shown here is derived from an EMBL/GenBank/DDBJ whole genome shotgun (WGS) entry which is preliminary data.</text>
</comment>
<evidence type="ECO:0000313" key="2">
    <source>
        <dbReference type="EMBL" id="KAE9005293.1"/>
    </source>
</evidence>
<dbReference type="GO" id="GO:0003700">
    <property type="term" value="F:DNA-binding transcription factor activity"/>
    <property type="evidence" value="ECO:0007669"/>
    <property type="project" value="InterPro"/>
</dbReference>
<evidence type="ECO:0000313" key="10">
    <source>
        <dbReference type="Proteomes" id="UP000437068"/>
    </source>
</evidence>
<dbReference type="EMBL" id="QXGD01000403">
    <property type="protein sequence ID" value="KAE9240652.1"/>
    <property type="molecule type" value="Genomic_DNA"/>
</dbReference>
<reference evidence="8 9" key="1">
    <citation type="submission" date="2018-08" db="EMBL/GenBank/DDBJ databases">
        <title>Genomic investigation of the strawberry pathogen Phytophthora fragariae indicates pathogenicity is determined by transcriptional variation in three key races.</title>
        <authorList>
            <person name="Adams T.M."/>
            <person name="Armitage A.D."/>
            <person name="Sobczyk M.K."/>
            <person name="Bates H.J."/>
            <person name="Dunwell J.M."/>
            <person name="Nellist C.F."/>
            <person name="Harrison R.J."/>
        </authorList>
    </citation>
    <scope>NUCLEOTIDE SEQUENCE [LARGE SCALE GENOMIC DNA]</scope>
    <source>
        <strain evidence="7 10">A4</strain>
        <strain evidence="6 11">BC-1</strain>
        <strain evidence="5 9">NOV-27</strain>
        <strain evidence="3 12">NOV-5</strain>
        <strain evidence="4 13">NOV-71</strain>
        <strain evidence="1 8">NOV-9</strain>
        <strain evidence="2 14">SCRP245</strain>
    </source>
</reference>
<gene>
    <name evidence="7" type="ORF">PF001_g10435</name>
    <name evidence="6" type="ORF">PF002_g9668</name>
    <name evidence="5" type="ORF">PF005_g9675</name>
    <name evidence="3" type="ORF">PF006_g24079</name>
    <name evidence="4" type="ORF">PF007_g9267</name>
    <name evidence="1" type="ORF">PF009_g13970</name>
    <name evidence="2" type="ORF">PF011_g12093</name>
</gene>
<name>A0A6A3ST29_9STRA</name>